<reference evidence="2 3" key="1">
    <citation type="journal article" date="2016" name="Nat. Commun.">
        <title>Thousands of microbial genomes shed light on interconnected biogeochemical processes in an aquifer system.</title>
        <authorList>
            <person name="Anantharaman K."/>
            <person name="Brown C.T."/>
            <person name="Hug L.A."/>
            <person name="Sharon I."/>
            <person name="Castelle C.J."/>
            <person name="Probst A.J."/>
            <person name="Thomas B.C."/>
            <person name="Singh A."/>
            <person name="Wilkins M.J."/>
            <person name="Karaoz U."/>
            <person name="Brodie E.L."/>
            <person name="Williams K.H."/>
            <person name="Hubbard S.S."/>
            <person name="Banfield J.F."/>
        </authorList>
    </citation>
    <scope>NUCLEOTIDE SEQUENCE [LARGE SCALE GENOMIC DNA]</scope>
</reference>
<evidence type="ECO:0000313" key="3">
    <source>
        <dbReference type="Proteomes" id="UP000177967"/>
    </source>
</evidence>
<dbReference type="CDD" id="cd11531">
    <property type="entry name" value="NTP-PPase_BsYpjD"/>
    <property type="match status" value="1"/>
</dbReference>
<evidence type="ECO:0000313" key="2">
    <source>
        <dbReference type="EMBL" id="OGY08502.1"/>
    </source>
</evidence>
<gene>
    <name evidence="2" type="ORF">A2782_03650</name>
</gene>
<name>A0A1G1UZD5_9BACT</name>
<dbReference type="EMBL" id="MHBW01000026">
    <property type="protein sequence ID" value="OGY08502.1"/>
    <property type="molecule type" value="Genomic_DNA"/>
</dbReference>
<organism evidence="2 3">
    <name type="scientific">Candidatus Blackburnbacteria bacterium RIFCSPHIGHO2_01_FULL_43_15b</name>
    <dbReference type="NCBI Taxonomy" id="1797513"/>
    <lineage>
        <taxon>Bacteria</taxon>
        <taxon>Candidatus Blackburniibacteriota</taxon>
    </lineage>
</organism>
<dbReference type="PANTHER" id="PTHR42692">
    <property type="entry name" value="NUCLEOTIDE PYROPHOSPHOHYDROLASE"/>
    <property type="match status" value="1"/>
</dbReference>
<proteinExistence type="predicted"/>
<keyword evidence="2" id="KW-0378">Hydrolase</keyword>
<dbReference type="Pfam" id="PF03819">
    <property type="entry name" value="MazG"/>
    <property type="match status" value="1"/>
</dbReference>
<evidence type="ECO:0000259" key="1">
    <source>
        <dbReference type="Pfam" id="PF03819"/>
    </source>
</evidence>
<dbReference type="GO" id="GO:0016787">
    <property type="term" value="F:hydrolase activity"/>
    <property type="evidence" value="ECO:0007669"/>
    <property type="project" value="UniProtKB-KW"/>
</dbReference>
<accession>A0A1G1UZD5</accession>
<sequence>MPLKDIQKQVDEWVSQYKIGYFKPHEILARLTEETGELAREINHLYGPKKKKSTESSKEMADEMADIIFTITCLANSKKIDLDKAFKRVMDKCYSRDSARWEKK</sequence>
<comment type="caution">
    <text evidence="2">The sequence shown here is derived from an EMBL/GenBank/DDBJ whole genome shotgun (WGS) entry which is preliminary data.</text>
</comment>
<dbReference type="SUPFAM" id="SSF101386">
    <property type="entry name" value="all-alpha NTP pyrophosphatases"/>
    <property type="match status" value="1"/>
</dbReference>
<dbReference type="InterPro" id="IPR012359">
    <property type="entry name" value="MazG-related_YpjD"/>
</dbReference>
<dbReference type="PIRSF" id="PIRSF029904">
    <property type="entry name" value="UCP029904_pph"/>
    <property type="match status" value="1"/>
</dbReference>
<dbReference type="Gene3D" id="1.10.287.1080">
    <property type="entry name" value="MazG-like"/>
    <property type="match status" value="1"/>
</dbReference>
<dbReference type="InterPro" id="IPR047046">
    <property type="entry name" value="YpjD/YvdC"/>
</dbReference>
<dbReference type="PANTHER" id="PTHR42692:SF1">
    <property type="entry name" value="NUCLEOTIDE PYROPHOSPHOHYDROLASE"/>
    <property type="match status" value="1"/>
</dbReference>
<dbReference type="Proteomes" id="UP000177967">
    <property type="component" value="Unassembled WGS sequence"/>
</dbReference>
<dbReference type="InterPro" id="IPR004518">
    <property type="entry name" value="MazG-like_dom"/>
</dbReference>
<feature type="domain" description="NTP pyrophosphohydrolase MazG-like" evidence="1">
    <location>
        <begin position="23"/>
        <end position="100"/>
    </location>
</feature>
<protein>
    <submittedName>
        <fullName evidence="2">Nucleotide pyrophosphohydrolase</fullName>
    </submittedName>
</protein>
<dbReference type="AlphaFoldDB" id="A0A1G1UZD5"/>
<dbReference type="STRING" id="1797513.A2782_03650"/>